<organism evidence="2 3">
    <name type="scientific">Mycena alexandri</name>
    <dbReference type="NCBI Taxonomy" id="1745969"/>
    <lineage>
        <taxon>Eukaryota</taxon>
        <taxon>Fungi</taxon>
        <taxon>Dikarya</taxon>
        <taxon>Basidiomycota</taxon>
        <taxon>Agaricomycotina</taxon>
        <taxon>Agaricomycetes</taxon>
        <taxon>Agaricomycetidae</taxon>
        <taxon>Agaricales</taxon>
        <taxon>Marasmiineae</taxon>
        <taxon>Mycenaceae</taxon>
        <taxon>Mycena</taxon>
    </lineage>
</organism>
<protein>
    <submittedName>
        <fullName evidence="2">Uncharacterized protein</fullName>
    </submittedName>
</protein>
<dbReference type="Proteomes" id="UP001218188">
    <property type="component" value="Unassembled WGS sequence"/>
</dbReference>
<keyword evidence="3" id="KW-1185">Reference proteome</keyword>
<proteinExistence type="predicted"/>
<dbReference type="EMBL" id="JARJCM010000088">
    <property type="protein sequence ID" value="KAJ7030679.1"/>
    <property type="molecule type" value="Genomic_DNA"/>
</dbReference>
<feature type="region of interest" description="Disordered" evidence="1">
    <location>
        <begin position="1"/>
        <end position="21"/>
    </location>
</feature>
<evidence type="ECO:0000313" key="2">
    <source>
        <dbReference type="EMBL" id="KAJ7030679.1"/>
    </source>
</evidence>
<gene>
    <name evidence="2" type="ORF">C8F04DRAFT_1186532</name>
</gene>
<name>A0AAD6SMN2_9AGAR</name>
<reference evidence="2" key="1">
    <citation type="submission" date="2023-03" db="EMBL/GenBank/DDBJ databases">
        <title>Massive genome expansion in bonnet fungi (Mycena s.s.) driven by repeated elements and novel gene families across ecological guilds.</title>
        <authorList>
            <consortium name="Lawrence Berkeley National Laboratory"/>
            <person name="Harder C.B."/>
            <person name="Miyauchi S."/>
            <person name="Viragh M."/>
            <person name="Kuo A."/>
            <person name="Thoen E."/>
            <person name="Andreopoulos B."/>
            <person name="Lu D."/>
            <person name="Skrede I."/>
            <person name="Drula E."/>
            <person name="Henrissat B."/>
            <person name="Morin E."/>
            <person name="Kohler A."/>
            <person name="Barry K."/>
            <person name="LaButti K."/>
            <person name="Morin E."/>
            <person name="Salamov A."/>
            <person name="Lipzen A."/>
            <person name="Mereny Z."/>
            <person name="Hegedus B."/>
            <person name="Baldrian P."/>
            <person name="Stursova M."/>
            <person name="Weitz H."/>
            <person name="Taylor A."/>
            <person name="Grigoriev I.V."/>
            <person name="Nagy L.G."/>
            <person name="Martin F."/>
            <person name="Kauserud H."/>
        </authorList>
    </citation>
    <scope>NUCLEOTIDE SEQUENCE</scope>
    <source>
        <strain evidence="2">CBHHK200</strain>
    </source>
</reference>
<sequence>MGSDRLAIDHHHDSPPSVDRSVWPVELAGNKARGQRCRRWGNFPDPRTGIKTRKWLNTGLTRLLGHHFTPIIAIHPPASLTASTLAPNARWLTLPRVSITRRDFQSMQKLQADFPVLLELSGLPHDPAALFFSPSGIPAHCTRPAPPTPVVLETDGIEVPECESLVHLDGVSSRSLSLGLPHAPPPTLATCVAAHPPSHLRILEDGREVQMLREWRSEFGLQSVQKNTDRVRRATM</sequence>
<accession>A0AAD6SMN2</accession>
<evidence type="ECO:0000313" key="3">
    <source>
        <dbReference type="Proteomes" id="UP001218188"/>
    </source>
</evidence>
<feature type="compositionally biased region" description="Basic and acidic residues" evidence="1">
    <location>
        <begin position="1"/>
        <end position="14"/>
    </location>
</feature>
<evidence type="ECO:0000256" key="1">
    <source>
        <dbReference type="SAM" id="MobiDB-lite"/>
    </source>
</evidence>
<dbReference type="AlphaFoldDB" id="A0AAD6SMN2"/>
<comment type="caution">
    <text evidence="2">The sequence shown here is derived from an EMBL/GenBank/DDBJ whole genome shotgun (WGS) entry which is preliminary data.</text>
</comment>